<feature type="transmembrane region" description="Helical" evidence="10">
    <location>
        <begin position="84"/>
        <end position="108"/>
    </location>
</feature>
<evidence type="ECO:0000256" key="7">
    <source>
        <dbReference type="ARBA" id="ARBA00023224"/>
    </source>
</evidence>
<dbReference type="OrthoDB" id="5959154at2759"/>
<keyword evidence="13" id="KW-1185">Reference proteome</keyword>
<proteinExistence type="predicted"/>
<feature type="transmembrane region" description="Helical" evidence="10">
    <location>
        <begin position="321"/>
        <end position="343"/>
    </location>
</feature>
<feature type="region of interest" description="Disordered" evidence="9">
    <location>
        <begin position="1"/>
        <end position="31"/>
    </location>
</feature>
<feature type="transmembrane region" description="Helical" evidence="10">
    <location>
        <begin position="51"/>
        <end position="72"/>
    </location>
</feature>
<dbReference type="GO" id="GO:0007601">
    <property type="term" value="P:visual perception"/>
    <property type="evidence" value="ECO:0007669"/>
    <property type="project" value="UniProtKB-KW"/>
</dbReference>
<comment type="subcellular location">
    <subcellularLocation>
        <location evidence="1">Membrane</location>
        <topology evidence="1">Multi-pass membrane protein</topology>
    </subcellularLocation>
</comment>
<evidence type="ECO:0000256" key="10">
    <source>
        <dbReference type="SAM" id="Phobius"/>
    </source>
</evidence>
<evidence type="ECO:0000313" key="12">
    <source>
        <dbReference type="EMBL" id="OWA51904.1"/>
    </source>
</evidence>
<dbReference type="EMBL" id="MTYJ01000243">
    <property type="protein sequence ID" value="OWA51904.1"/>
    <property type="molecule type" value="Genomic_DNA"/>
</dbReference>
<reference evidence="13" key="1">
    <citation type="submission" date="2017-01" db="EMBL/GenBank/DDBJ databases">
        <title>Comparative genomics of anhydrobiosis in the tardigrade Hypsibius dujardini.</title>
        <authorList>
            <person name="Yoshida Y."/>
            <person name="Koutsovoulos G."/>
            <person name="Laetsch D."/>
            <person name="Stevens L."/>
            <person name="Kumar S."/>
            <person name="Horikawa D."/>
            <person name="Ishino K."/>
            <person name="Komine S."/>
            <person name="Tomita M."/>
            <person name="Blaxter M."/>
            <person name="Arakawa K."/>
        </authorList>
    </citation>
    <scope>NUCLEOTIDE SEQUENCE [LARGE SCALE GENOMIC DNA]</scope>
    <source>
        <strain evidence="13">Z151</strain>
    </source>
</reference>
<dbReference type="SUPFAM" id="SSF81321">
    <property type="entry name" value="Family A G protein-coupled receptor-like"/>
    <property type="match status" value="1"/>
</dbReference>
<keyword evidence="3 10" id="KW-1133">Transmembrane helix</keyword>
<feature type="transmembrane region" description="Helical" evidence="10">
    <location>
        <begin position="287"/>
        <end position="309"/>
    </location>
</feature>
<keyword evidence="8" id="KW-0844">Vision</keyword>
<keyword evidence="4" id="KW-0297">G-protein coupled receptor</keyword>
<dbReference type="Gene3D" id="1.20.1070.10">
    <property type="entry name" value="Rhodopsin 7-helix transmembrane proteins"/>
    <property type="match status" value="1"/>
</dbReference>
<evidence type="ECO:0000256" key="3">
    <source>
        <dbReference type="ARBA" id="ARBA00022989"/>
    </source>
</evidence>
<evidence type="ECO:0000256" key="6">
    <source>
        <dbReference type="ARBA" id="ARBA00023170"/>
    </source>
</evidence>
<evidence type="ECO:0000256" key="1">
    <source>
        <dbReference type="ARBA" id="ARBA00004141"/>
    </source>
</evidence>
<comment type="caution">
    <text evidence="12">The sequence shown here is derived from an EMBL/GenBank/DDBJ whole genome shotgun (WGS) entry which is preliminary data.</text>
</comment>
<evidence type="ECO:0000256" key="2">
    <source>
        <dbReference type="ARBA" id="ARBA00022692"/>
    </source>
</evidence>
<evidence type="ECO:0000259" key="11">
    <source>
        <dbReference type="PROSITE" id="PS50262"/>
    </source>
</evidence>
<evidence type="ECO:0000256" key="4">
    <source>
        <dbReference type="ARBA" id="ARBA00023040"/>
    </source>
</evidence>
<sequence length="357" mass="39700">MSNSCSPTLNANTSVHPFHQPPSNRTHNGTLTDASASSLNAPLQWNLMSEYLLFIAVAGVSFNGLAILRFVNDRTLLSPFSIQIIALLVLNFISAITQWTLSAVAILFSARGKWTLGSGTCDLYLFSNAVVSALIMNTHGLLALNRTWAVLHPFSYRRLLSQRRALQIVAGLFALIILGLFPFWLMDAVIYRLPLPVQGCTMNVAAQAAYNVTAALLFYTLPVVVVWVAFIVVVGHKVAKVRRKHLHRVRPVKESADDKATNRPTTQQRGLDAEERQRVKRSRWQSFLVLILLTVSVTVCYGPRIIYAALRLFIPSISHPLFFQVASMLFAWQIVLDPILLSLTIGKFPGNRCIICC</sequence>
<dbReference type="AlphaFoldDB" id="A0A9X6RL70"/>
<name>A0A9X6RL70_HYPEX</name>
<evidence type="ECO:0000313" key="13">
    <source>
        <dbReference type="Proteomes" id="UP000192578"/>
    </source>
</evidence>
<dbReference type="Pfam" id="PF00001">
    <property type="entry name" value="7tm_1"/>
    <property type="match status" value="1"/>
</dbReference>
<dbReference type="CDD" id="cd00637">
    <property type="entry name" value="7tm_classA_rhodopsin-like"/>
    <property type="match status" value="1"/>
</dbReference>
<dbReference type="PROSITE" id="PS50262">
    <property type="entry name" value="G_PROTEIN_RECEP_F1_2"/>
    <property type="match status" value="1"/>
</dbReference>
<evidence type="ECO:0000256" key="8">
    <source>
        <dbReference type="ARBA" id="ARBA00023305"/>
    </source>
</evidence>
<dbReference type="GO" id="GO:0004930">
    <property type="term" value="F:G protein-coupled receptor activity"/>
    <property type="evidence" value="ECO:0007669"/>
    <property type="project" value="UniProtKB-KW"/>
</dbReference>
<feature type="transmembrane region" description="Helical" evidence="10">
    <location>
        <begin position="165"/>
        <end position="185"/>
    </location>
</feature>
<organism evidence="12 13">
    <name type="scientific">Hypsibius exemplaris</name>
    <name type="common">Freshwater tardigrade</name>
    <dbReference type="NCBI Taxonomy" id="2072580"/>
    <lineage>
        <taxon>Eukaryota</taxon>
        <taxon>Metazoa</taxon>
        <taxon>Ecdysozoa</taxon>
        <taxon>Tardigrada</taxon>
        <taxon>Eutardigrada</taxon>
        <taxon>Parachela</taxon>
        <taxon>Hypsibioidea</taxon>
        <taxon>Hypsibiidae</taxon>
        <taxon>Hypsibius</taxon>
    </lineage>
</organism>
<feature type="compositionally biased region" description="Basic and acidic residues" evidence="9">
    <location>
        <begin position="251"/>
        <end position="261"/>
    </location>
</feature>
<feature type="transmembrane region" description="Helical" evidence="10">
    <location>
        <begin position="212"/>
        <end position="234"/>
    </location>
</feature>
<dbReference type="GO" id="GO:0016020">
    <property type="term" value="C:membrane"/>
    <property type="evidence" value="ECO:0007669"/>
    <property type="project" value="UniProtKB-SubCell"/>
</dbReference>
<keyword evidence="2 10" id="KW-0812">Transmembrane</keyword>
<keyword evidence="6" id="KW-0675">Receptor</keyword>
<accession>A0A9X6RL70</accession>
<dbReference type="PANTHER" id="PTHR24240">
    <property type="entry name" value="OPSIN"/>
    <property type="match status" value="1"/>
</dbReference>
<dbReference type="InterPro" id="IPR017452">
    <property type="entry name" value="GPCR_Rhodpsn_7TM"/>
</dbReference>
<evidence type="ECO:0000256" key="5">
    <source>
        <dbReference type="ARBA" id="ARBA00023136"/>
    </source>
</evidence>
<dbReference type="InterPro" id="IPR000276">
    <property type="entry name" value="GPCR_Rhodpsn"/>
</dbReference>
<evidence type="ECO:0000256" key="9">
    <source>
        <dbReference type="SAM" id="MobiDB-lite"/>
    </source>
</evidence>
<gene>
    <name evidence="12" type="ORF">BV898_16365</name>
</gene>
<feature type="region of interest" description="Disordered" evidence="9">
    <location>
        <begin position="250"/>
        <end position="274"/>
    </location>
</feature>
<protein>
    <recommendedName>
        <fullName evidence="11">G-protein coupled receptors family 1 profile domain-containing protein</fullName>
    </recommendedName>
</protein>
<dbReference type="InterPro" id="IPR050125">
    <property type="entry name" value="GPCR_opsins"/>
</dbReference>
<keyword evidence="5 10" id="KW-0472">Membrane</keyword>
<keyword evidence="8" id="KW-0716">Sensory transduction</keyword>
<feature type="transmembrane region" description="Helical" evidence="10">
    <location>
        <begin position="123"/>
        <end position="144"/>
    </location>
</feature>
<keyword evidence="7" id="KW-0807">Transducer</keyword>
<feature type="domain" description="G-protein coupled receptors family 1 profile" evidence="11">
    <location>
        <begin position="62"/>
        <end position="341"/>
    </location>
</feature>
<dbReference type="Proteomes" id="UP000192578">
    <property type="component" value="Unassembled WGS sequence"/>
</dbReference>